<evidence type="ECO:0000256" key="1">
    <source>
        <dbReference type="SAM" id="MobiDB-lite"/>
    </source>
</evidence>
<organism evidence="2 3">
    <name type="scientific">Thalassiosira oceanica</name>
    <name type="common">Marine diatom</name>
    <dbReference type="NCBI Taxonomy" id="159749"/>
    <lineage>
        <taxon>Eukaryota</taxon>
        <taxon>Sar</taxon>
        <taxon>Stramenopiles</taxon>
        <taxon>Ochrophyta</taxon>
        <taxon>Bacillariophyta</taxon>
        <taxon>Coscinodiscophyceae</taxon>
        <taxon>Thalassiosirophycidae</taxon>
        <taxon>Thalassiosirales</taxon>
        <taxon>Thalassiosiraceae</taxon>
        <taxon>Thalassiosira</taxon>
    </lineage>
</organism>
<sequence>MITSGGSSVNSTVSGECSDRAISDTAASSWSSRVNGLKRLAEIRRMERERRQRIDAQRFAMTRQQPISHHKECCEEGDDMRFGGNDPIRASLSSTADVSSRARQQLLRLGQKHASSGDMQTSHHSSSSRSASMPLHLSAPKVRTRDEGMERYYLLARSMSATKSPHHQASNADSQASTAPIVSDDECSSSEQSCCTPSNVHRTHALQSSVDHGSASNTEDGSSLFAAFCKSQVLITRLEDEQIQRRKEAEEIRLQQQASRQRRKWMLIQFSKLIVLCAIAFVFRRLAINFREHIRLYVSGRIGYVRAMILVTADSLHVRQKEMATSVSLSFERCILGAKAIPSEAYRKLTRTDFVALLVDGYFQGLQFYYNALDWVERFDLGTQTAEQHTAFAERALRQAKSVVTLPILSEEYMWNMTVADESKTARSAVGGLGTTVDFFWRQSRRKPFVKQGVGPMMVRHLHRHMLSMPCQDSICGTDTPPFMGSTTNHHKRLRINVPRLQSILLPAELDNNLVASFIVQKSDPPTQAGPRSPQQPSADDKRKYYKSSLSIVDVREDVFSDVKMADMAMQYVNHLWKRRRKRSNIHL</sequence>
<feature type="region of interest" description="Disordered" evidence="1">
    <location>
        <begin position="84"/>
        <end position="103"/>
    </location>
</feature>
<feature type="compositionally biased region" description="Polar residues" evidence="1">
    <location>
        <begin position="163"/>
        <end position="180"/>
    </location>
</feature>
<protein>
    <submittedName>
        <fullName evidence="2">Uncharacterized protein</fullName>
    </submittedName>
</protein>
<feature type="compositionally biased region" description="Polar residues" evidence="1">
    <location>
        <begin position="91"/>
        <end position="103"/>
    </location>
</feature>
<name>K0SW14_THAOC</name>
<feature type="compositionally biased region" description="Low complexity" evidence="1">
    <location>
        <begin position="116"/>
        <end position="138"/>
    </location>
</feature>
<reference evidence="2 3" key="1">
    <citation type="journal article" date="2012" name="Genome Biol.">
        <title>Genome and low-iron response of an oceanic diatom adapted to chronic iron limitation.</title>
        <authorList>
            <person name="Lommer M."/>
            <person name="Specht M."/>
            <person name="Roy A.S."/>
            <person name="Kraemer L."/>
            <person name="Andreson R."/>
            <person name="Gutowska M.A."/>
            <person name="Wolf J."/>
            <person name="Bergner S.V."/>
            <person name="Schilhabel M.B."/>
            <person name="Klostermeier U.C."/>
            <person name="Beiko R.G."/>
            <person name="Rosenstiel P."/>
            <person name="Hippler M."/>
            <person name="Laroche J."/>
        </authorList>
    </citation>
    <scope>NUCLEOTIDE SEQUENCE [LARGE SCALE GENOMIC DNA]</scope>
    <source>
        <strain evidence="2 3">CCMP1005</strain>
    </source>
</reference>
<comment type="caution">
    <text evidence="2">The sequence shown here is derived from an EMBL/GenBank/DDBJ whole genome shotgun (WGS) entry which is preliminary data.</text>
</comment>
<dbReference type="AlphaFoldDB" id="K0SW14"/>
<feature type="region of interest" description="Disordered" evidence="1">
    <location>
        <begin position="163"/>
        <end position="184"/>
    </location>
</feature>
<feature type="region of interest" description="Disordered" evidence="1">
    <location>
        <begin position="522"/>
        <end position="545"/>
    </location>
</feature>
<evidence type="ECO:0000313" key="2">
    <source>
        <dbReference type="EMBL" id="EJK65146.1"/>
    </source>
</evidence>
<evidence type="ECO:0000313" key="3">
    <source>
        <dbReference type="Proteomes" id="UP000266841"/>
    </source>
</evidence>
<accession>K0SW14</accession>
<gene>
    <name evidence="2" type="ORF">THAOC_14035</name>
</gene>
<dbReference type="Proteomes" id="UP000266841">
    <property type="component" value="Unassembled WGS sequence"/>
</dbReference>
<proteinExistence type="predicted"/>
<dbReference type="EMBL" id="AGNL01016310">
    <property type="protein sequence ID" value="EJK65146.1"/>
    <property type="molecule type" value="Genomic_DNA"/>
</dbReference>
<feature type="region of interest" description="Disordered" evidence="1">
    <location>
        <begin position="108"/>
        <end position="144"/>
    </location>
</feature>
<keyword evidence="3" id="KW-1185">Reference proteome</keyword>